<dbReference type="InterPro" id="IPR011991">
    <property type="entry name" value="ArsR-like_HTH"/>
</dbReference>
<comment type="similarity">
    <text evidence="1">Belongs to the LysR transcriptional regulatory family.</text>
</comment>
<evidence type="ECO:0000256" key="3">
    <source>
        <dbReference type="ARBA" id="ARBA00023125"/>
    </source>
</evidence>
<evidence type="ECO:0000259" key="5">
    <source>
        <dbReference type="PROSITE" id="PS50931"/>
    </source>
</evidence>
<dbReference type="SUPFAM" id="SSF53850">
    <property type="entry name" value="Periplasmic binding protein-like II"/>
    <property type="match status" value="1"/>
</dbReference>
<keyword evidence="2" id="KW-0805">Transcription regulation</keyword>
<keyword evidence="7" id="KW-1185">Reference proteome</keyword>
<dbReference type="PANTHER" id="PTHR30126:SF40">
    <property type="entry name" value="HTH-TYPE TRANSCRIPTIONAL REGULATOR GLTR"/>
    <property type="match status" value="1"/>
</dbReference>
<evidence type="ECO:0000313" key="7">
    <source>
        <dbReference type="Proteomes" id="UP000184603"/>
    </source>
</evidence>
<protein>
    <submittedName>
        <fullName evidence="6">DNA-binding transcriptional regulator, LysR family</fullName>
    </submittedName>
</protein>
<evidence type="ECO:0000313" key="6">
    <source>
        <dbReference type="EMBL" id="SHO44014.1"/>
    </source>
</evidence>
<dbReference type="Pfam" id="PF03466">
    <property type="entry name" value="LysR_substrate"/>
    <property type="match status" value="1"/>
</dbReference>
<dbReference type="Pfam" id="PF00126">
    <property type="entry name" value="HTH_1"/>
    <property type="match status" value="1"/>
</dbReference>
<dbReference type="PROSITE" id="PS50931">
    <property type="entry name" value="HTH_LYSR"/>
    <property type="match status" value="1"/>
</dbReference>
<gene>
    <name evidence="6" type="ORF">SAMN02745220_00609</name>
</gene>
<dbReference type="RefSeq" id="WP_073611973.1">
    <property type="nucleotide sequence ID" value="NZ_FRFE01000002.1"/>
</dbReference>
<accession>A0A1M7XYK5</accession>
<evidence type="ECO:0000256" key="2">
    <source>
        <dbReference type="ARBA" id="ARBA00023015"/>
    </source>
</evidence>
<feature type="domain" description="HTH lysR-type" evidence="5">
    <location>
        <begin position="3"/>
        <end position="60"/>
    </location>
</feature>
<dbReference type="GO" id="GO:0003700">
    <property type="term" value="F:DNA-binding transcription factor activity"/>
    <property type="evidence" value="ECO:0007669"/>
    <property type="project" value="InterPro"/>
</dbReference>
<evidence type="ECO:0000256" key="4">
    <source>
        <dbReference type="ARBA" id="ARBA00023163"/>
    </source>
</evidence>
<dbReference type="OrthoDB" id="9785745at2"/>
<dbReference type="CDD" id="cd00090">
    <property type="entry name" value="HTH_ARSR"/>
    <property type="match status" value="1"/>
</dbReference>
<dbReference type="EMBL" id="FRFE01000002">
    <property type="protein sequence ID" value="SHO44014.1"/>
    <property type="molecule type" value="Genomic_DNA"/>
</dbReference>
<sequence>MQHDLNRLQIFYHIFRRLSITVAAAELGITPSAVSQQLKKLEQETKMVLFTRLHKQLVPTAEGNRLFALIEPILKDLNAGLTVMAEERSEPNGLLRIGAPMEFGSIYLPYVFSTFRAKYDKVSFSLELGRPSTLLAKVNSGELDFAFVDTFPTKDQHYSDFGSFSVQPIIDEQVVLACSKSFFDTHFKKEPTYDDLVTSPFISQEEDGRALYNWFLHHFGKKPTRLNIVLTIAHHQTVVSGIRHHIGLGIIVNHLVWDDIQSGKIVIIRDGELQAVNRISVVQLQDKIPTLTERTFLRHFESVSRKSKALKRLSLSLK</sequence>
<reference evidence="6 7" key="1">
    <citation type="submission" date="2016-12" db="EMBL/GenBank/DDBJ databases">
        <authorList>
            <person name="Song W.-J."/>
            <person name="Kurnit D.M."/>
        </authorList>
    </citation>
    <scope>NUCLEOTIDE SEQUENCE [LARGE SCALE GENOMIC DNA]</scope>
    <source>
        <strain evidence="6 7">DSM 18488</strain>
    </source>
</reference>
<proteinExistence type="inferred from homology"/>
<dbReference type="Gene3D" id="3.40.190.290">
    <property type="match status" value="1"/>
</dbReference>
<dbReference type="InterPro" id="IPR005119">
    <property type="entry name" value="LysR_subst-bd"/>
</dbReference>
<dbReference type="SUPFAM" id="SSF46785">
    <property type="entry name" value="Winged helix' DNA-binding domain"/>
    <property type="match status" value="1"/>
</dbReference>
<dbReference type="Proteomes" id="UP000184603">
    <property type="component" value="Unassembled WGS sequence"/>
</dbReference>
<dbReference type="GO" id="GO:0000976">
    <property type="term" value="F:transcription cis-regulatory region binding"/>
    <property type="evidence" value="ECO:0007669"/>
    <property type="project" value="TreeGrafter"/>
</dbReference>
<organism evidence="6 7">
    <name type="scientific">Desulfopila aestuarii DSM 18488</name>
    <dbReference type="NCBI Taxonomy" id="1121416"/>
    <lineage>
        <taxon>Bacteria</taxon>
        <taxon>Pseudomonadati</taxon>
        <taxon>Thermodesulfobacteriota</taxon>
        <taxon>Desulfobulbia</taxon>
        <taxon>Desulfobulbales</taxon>
        <taxon>Desulfocapsaceae</taxon>
        <taxon>Desulfopila</taxon>
    </lineage>
</organism>
<keyword evidence="3 6" id="KW-0238">DNA-binding</keyword>
<dbReference type="PANTHER" id="PTHR30126">
    <property type="entry name" value="HTH-TYPE TRANSCRIPTIONAL REGULATOR"/>
    <property type="match status" value="1"/>
</dbReference>
<keyword evidence="4" id="KW-0804">Transcription</keyword>
<evidence type="ECO:0000256" key="1">
    <source>
        <dbReference type="ARBA" id="ARBA00009437"/>
    </source>
</evidence>
<dbReference type="STRING" id="1121416.SAMN02745220_00609"/>
<dbReference type="AlphaFoldDB" id="A0A1M7XYK5"/>
<name>A0A1M7XYK5_9BACT</name>
<dbReference type="Gene3D" id="1.10.10.10">
    <property type="entry name" value="Winged helix-like DNA-binding domain superfamily/Winged helix DNA-binding domain"/>
    <property type="match status" value="1"/>
</dbReference>
<dbReference type="InterPro" id="IPR000847">
    <property type="entry name" value="LysR_HTH_N"/>
</dbReference>
<dbReference type="InterPro" id="IPR036388">
    <property type="entry name" value="WH-like_DNA-bd_sf"/>
</dbReference>
<dbReference type="InterPro" id="IPR036390">
    <property type="entry name" value="WH_DNA-bd_sf"/>
</dbReference>